<dbReference type="FunFam" id="3.30.160.60:FF:000293">
    <property type="entry name" value="zinc finger protein 385B isoform X3"/>
    <property type="match status" value="1"/>
</dbReference>
<evidence type="ECO:0000256" key="4">
    <source>
        <dbReference type="ARBA" id="ARBA00022771"/>
    </source>
</evidence>
<dbReference type="InterPro" id="IPR003604">
    <property type="entry name" value="Matrin/U1-like-C_Znf_C2H2"/>
</dbReference>
<evidence type="ECO:0000313" key="10">
    <source>
        <dbReference type="RefSeq" id="XP_032813148.1"/>
    </source>
</evidence>
<gene>
    <name evidence="10" type="primary">LOC116943912</name>
</gene>
<evidence type="ECO:0000256" key="5">
    <source>
        <dbReference type="ARBA" id="ARBA00022833"/>
    </source>
</evidence>
<evidence type="ECO:0000256" key="1">
    <source>
        <dbReference type="ARBA" id="ARBA00004123"/>
    </source>
</evidence>
<dbReference type="Pfam" id="PF12874">
    <property type="entry name" value="zf-met"/>
    <property type="match status" value="4"/>
</dbReference>
<feature type="domain" description="C2H2-type" evidence="8">
    <location>
        <begin position="291"/>
        <end position="313"/>
    </location>
</feature>
<evidence type="ECO:0000259" key="8">
    <source>
        <dbReference type="PROSITE" id="PS00028"/>
    </source>
</evidence>
<keyword evidence="2" id="KW-0479">Metal-binding</keyword>
<dbReference type="InterPro" id="IPR051845">
    <property type="entry name" value="Znf385"/>
</dbReference>
<dbReference type="RefSeq" id="XP_032813148.1">
    <property type="nucleotide sequence ID" value="XM_032957257.1"/>
</dbReference>
<feature type="region of interest" description="Disordered" evidence="7">
    <location>
        <begin position="545"/>
        <end position="586"/>
    </location>
</feature>
<reference evidence="10" key="1">
    <citation type="submission" date="2025-08" db="UniProtKB">
        <authorList>
            <consortium name="RefSeq"/>
        </authorList>
    </citation>
    <scope>IDENTIFICATION</scope>
    <source>
        <tissue evidence="10">Sperm</tissue>
    </source>
</reference>
<dbReference type="SMART" id="SM00451">
    <property type="entry name" value="ZnF_U1"/>
    <property type="match status" value="4"/>
</dbReference>
<dbReference type="GO" id="GO:0008270">
    <property type="term" value="F:zinc ion binding"/>
    <property type="evidence" value="ECO:0007669"/>
    <property type="project" value="UniProtKB-KW"/>
</dbReference>
<sequence length="663" mass="70025">MKLARGQALVMKRPPSPMRNVYGDPAWSNGFLSRDVPANRAIVPPSTSEYWDATGGPNKPPDPMLYTGHALPEMQGLWARSDSRPVKLAGDLADPVTAPAETWDTAPPTQHLSASGVVPTSGCWSNGAEPLPAMAQDEFGLPMIWDVGRDLPRECPQRAEAPEEGLHGPQDVGGHREAKKSGVTFCEICNIQLNSRAQTQIHYNGKSHRKRIRQLAKGWLVCTANACPGGILPAMVRGPTGLLQPGLDINPLLHFPLLANLNNNVDPVQKAVITHTFGVPILPRRKHSYSCSICQTRFNSETQAIAHFKGNKHAKRLKSLEGGMHKQSKSSGKDEVKRNGASKPDSMADKGPNKAIKKIPKYHMKSINLNVGRETHGEGRTVAELDSADKPSSPSTALGDNGKLPQPAPASASGGGVGGVAAAAGGGGGLEGEGGGSSSSSISSVNSGTATLGTETEDEKSKRLLYCSLCKVVVNSQSQLDAHNNGVKHKTMFEAWSGGGSIRAFPRPGCKVSSQNGSAAGFGLQDKTFYCEICDVHVNSETQLKQHITSRRHKDRSAGKPPKPKFSPYNKQHRHSGPVTTGKVSFPRELRGKPLAFLPASLAAAAAAAAAANPLGLAPGPPSSSAPSIFTSSTLGVGQPSAMLRPSPGPMRQAHGSFLFAPY</sequence>
<feature type="compositionally biased region" description="Low complexity" evidence="7">
    <location>
        <begin position="438"/>
        <end position="448"/>
    </location>
</feature>
<dbReference type="GO" id="GO:0003676">
    <property type="term" value="F:nucleic acid binding"/>
    <property type="evidence" value="ECO:0007669"/>
    <property type="project" value="InterPro"/>
</dbReference>
<dbReference type="KEGG" id="pmrn:116943912"/>
<feature type="region of interest" description="Disordered" evidence="7">
    <location>
        <begin position="98"/>
        <end position="117"/>
    </location>
</feature>
<protein>
    <submittedName>
        <fullName evidence="10">Zinc finger protein 385B-like isoform X1</fullName>
    </submittedName>
</protein>
<dbReference type="SMART" id="SM00355">
    <property type="entry name" value="ZnF_C2H2"/>
    <property type="match status" value="4"/>
</dbReference>
<proteinExistence type="predicted"/>
<dbReference type="GO" id="GO:0005634">
    <property type="term" value="C:nucleus"/>
    <property type="evidence" value="ECO:0007669"/>
    <property type="project" value="UniProtKB-SubCell"/>
</dbReference>
<comment type="subcellular location">
    <subcellularLocation>
        <location evidence="1">Nucleus</location>
    </subcellularLocation>
</comment>
<evidence type="ECO:0000256" key="2">
    <source>
        <dbReference type="ARBA" id="ARBA00022723"/>
    </source>
</evidence>
<dbReference type="PANTHER" id="PTHR23067:SF14">
    <property type="entry name" value="C2H2-TYPE DOMAIN-CONTAINING PROTEIN"/>
    <property type="match status" value="1"/>
</dbReference>
<evidence type="ECO:0000256" key="7">
    <source>
        <dbReference type="SAM" id="MobiDB-lite"/>
    </source>
</evidence>
<dbReference type="Gene3D" id="3.30.160.60">
    <property type="entry name" value="Classic Zinc Finger"/>
    <property type="match status" value="4"/>
</dbReference>
<keyword evidence="4" id="KW-0863">Zinc-finger</keyword>
<evidence type="ECO:0000256" key="6">
    <source>
        <dbReference type="ARBA" id="ARBA00023242"/>
    </source>
</evidence>
<feature type="domain" description="C2H2-type" evidence="8">
    <location>
        <begin position="531"/>
        <end position="553"/>
    </location>
</feature>
<keyword evidence="3" id="KW-0677">Repeat</keyword>
<feature type="region of interest" description="Disordered" evidence="7">
    <location>
        <begin position="319"/>
        <end position="361"/>
    </location>
</feature>
<dbReference type="SUPFAM" id="SSF57667">
    <property type="entry name" value="beta-beta-alpha zinc fingers"/>
    <property type="match status" value="4"/>
</dbReference>
<keyword evidence="6" id="KW-0539">Nucleus</keyword>
<keyword evidence="5" id="KW-0862">Zinc</keyword>
<dbReference type="PANTHER" id="PTHR23067">
    <property type="entry name" value="DOUBLE-STRANDED RNA-BINDING ZINC FINGER PROTEIN"/>
    <property type="match status" value="1"/>
</dbReference>
<keyword evidence="9" id="KW-1185">Reference proteome</keyword>
<feature type="compositionally biased region" description="Gly residues" evidence="7">
    <location>
        <begin position="413"/>
        <end position="437"/>
    </location>
</feature>
<name>A0AAJ7T892_PETMA</name>
<dbReference type="AlphaFoldDB" id="A0AAJ7T892"/>
<dbReference type="InterPro" id="IPR013087">
    <property type="entry name" value="Znf_C2H2_type"/>
</dbReference>
<accession>A0AAJ7T892</accession>
<feature type="region of interest" description="Disordered" evidence="7">
    <location>
        <begin position="379"/>
        <end position="455"/>
    </location>
</feature>
<organism evidence="9 10">
    <name type="scientific">Petromyzon marinus</name>
    <name type="common">Sea lamprey</name>
    <dbReference type="NCBI Taxonomy" id="7757"/>
    <lineage>
        <taxon>Eukaryota</taxon>
        <taxon>Metazoa</taxon>
        <taxon>Chordata</taxon>
        <taxon>Craniata</taxon>
        <taxon>Vertebrata</taxon>
        <taxon>Cyclostomata</taxon>
        <taxon>Hyperoartia</taxon>
        <taxon>Petromyzontiformes</taxon>
        <taxon>Petromyzontidae</taxon>
        <taxon>Petromyzon</taxon>
    </lineage>
</organism>
<evidence type="ECO:0000313" key="9">
    <source>
        <dbReference type="Proteomes" id="UP001318040"/>
    </source>
</evidence>
<dbReference type="PROSITE" id="PS00028">
    <property type="entry name" value="ZINC_FINGER_C2H2_1"/>
    <property type="match status" value="2"/>
</dbReference>
<dbReference type="InterPro" id="IPR036236">
    <property type="entry name" value="Znf_C2H2_sf"/>
</dbReference>
<dbReference type="Proteomes" id="UP001318040">
    <property type="component" value="Chromosome 19"/>
</dbReference>
<feature type="compositionally biased region" description="Basic and acidic residues" evidence="7">
    <location>
        <begin position="379"/>
        <end position="389"/>
    </location>
</feature>
<evidence type="ECO:0000256" key="3">
    <source>
        <dbReference type="ARBA" id="ARBA00022737"/>
    </source>
</evidence>